<dbReference type="InterPro" id="IPR036188">
    <property type="entry name" value="FAD/NAD-bd_sf"/>
</dbReference>
<proteinExistence type="inferred from homology"/>
<dbReference type="GO" id="GO:0046168">
    <property type="term" value="P:glycerol-3-phosphate catabolic process"/>
    <property type="evidence" value="ECO:0007669"/>
    <property type="project" value="TreeGrafter"/>
</dbReference>
<evidence type="ECO:0000259" key="8">
    <source>
        <dbReference type="Pfam" id="PF16901"/>
    </source>
</evidence>
<dbReference type="Pfam" id="PF16901">
    <property type="entry name" value="DAO_C"/>
    <property type="match status" value="1"/>
</dbReference>
<dbReference type="GO" id="GO:0009331">
    <property type="term" value="C:glycerol-3-phosphate dehydrogenase (FAD) complex"/>
    <property type="evidence" value="ECO:0007669"/>
    <property type="project" value="UniProtKB-UniRule"/>
</dbReference>
<comment type="similarity">
    <text evidence="2 6">Belongs to the FAD-dependent glycerol-3-phosphate dehydrogenase family.</text>
</comment>
<evidence type="ECO:0000256" key="3">
    <source>
        <dbReference type="ARBA" id="ARBA00022630"/>
    </source>
</evidence>
<feature type="domain" description="Alpha-glycerophosphate oxidase C-terminal" evidence="8">
    <location>
        <begin position="397"/>
        <end position="524"/>
    </location>
</feature>
<dbReference type="GO" id="GO:0004368">
    <property type="term" value="F:glycerol-3-phosphate dehydrogenase (quinone) activity"/>
    <property type="evidence" value="ECO:0007669"/>
    <property type="project" value="UniProtKB-EC"/>
</dbReference>
<feature type="domain" description="FAD dependent oxidoreductase" evidence="7">
    <location>
        <begin position="12"/>
        <end position="375"/>
    </location>
</feature>
<dbReference type="InterPro" id="IPR038299">
    <property type="entry name" value="DAO_C_sf"/>
</dbReference>
<dbReference type="SUPFAM" id="SSF51905">
    <property type="entry name" value="FAD/NAD(P)-binding domain"/>
    <property type="match status" value="1"/>
</dbReference>
<dbReference type="EC" id="1.1.5.3" evidence="6"/>
<evidence type="ECO:0000256" key="1">
    <source>
        <dbReference type="ARBA" id="ARBA00001974"/>
    </source>
</evidence>
<evidence type="ECO:0000256" key="4">
    <source>
        <dbReference type="ARBA" id="ARBA00022827"/>
    </source>
</evidence>
<evidence type="ECO:0000313" key="9">
    <source>
        <dbReference type="EMBL" id="HHM02326.1"/>
    </source>
</evidence>
<comment type="catalytic activity">
    <reaction evidence="6">
        <text>a quinone + sn-glycerol 3-phosphate = dihydroxyacetone phosphate + a quinol</text>
        <dbReference type="Rhea" id="RHEA:18977"/>
        <dbReference type="ChEBI" id="CHEBI:24646"/>
        <dbReference type="ChEBI" id="CHEBI:57597"/>
        <dbReference type="ChEBI" id="CHEBI:57642"/>
        <dbReference type="ChEBI" id="CHEBI:132124"/>
        <dbReference type="EC" id="1.1.5.3"/>
    </reaction>
</comment>
<dbReference type="PANTHER" id="PTHR11985:SF15">
    <property type="entry name" value="GLYCEROL-3-PHOSPHATE DEHYDROGENASE, MITOCHONDRIAL"/>
    <property type="match status" value="1"/>
</dbReference>
<evidence type="ECO:0000256" key="2">
    <source>
        <dbReference type="ARBA" id="ARBA00007330"/>
    </source>
</evidence>
<keyword evidence="5 6" id="KW-0560">Oxidoreductase</keyword>
<dbReference type="AlphaFoldDB" id="A0A7V5RPM0"/>
<organism evidence="9">
    <name type="scientific">Caldithrix abyssi</name>
    <dbReference type="NCBI Taxonomy" id="187145"/>
    <lineage>
        <taxon>Bacteria</taxon>
        <taxon>Pseudomonadati</taxon>
        <taxon>Calditrichota</taxon>
        <taxon>Calditrichia</taxon>
        <taxon>Calditrichales</taxon>
        <taxon>Calditrichaceae</taxon>
        <taxon>Caldithrix</taxon>
    </lineage>
</organism>
<dbReference type="InterPro" id="IPR006076">
    <property type="entry name" value="FAD-dep_OxRdtase"/>
</dbReference>
<dbReference type="PROSITE" id="PS00978">
    <property type="entry name" value="FAD_G3PDH_2"/>
    <property type="match status" value="1"/>
</dbReference>
<dbReference type="Gene3D" id="3.30.9.10">
    <property type="entry name" value="D-Amino Acid Oxidase, subunit A, domain 2"/>
    <property type="match status" value="1"/>
</dbReference>
<keyword evidence="4" id="KW-0274">FAD</keyword>
<dbReference type="PRINTS" id="PR01001">
    <property type="entry name" value="FADG3PDH"/>
</dbReference>
<gene>
    <name evidence="9" type="ORF">ENJ15_04880</name>
</gene>
<dbReference type="InterPro" id="IPR031656">
    <property type="entry name" value="DAO_C"/>
</dbReference>
<dbReference type="Pfam" id="PF01266">
    <property type="entry name" value="DAO"/>
    <property type="match status" value="1"/>
</dbReference>
<dbReference type="Proteomes" id="UP000885771">
    <property type="component" value="Unassembled WGS sequence"/>
</dbReference>
<protein>
    <recommendedName>
        <fullName evidence="6">Glycerol-3-phosphate dehydrogenase</fullName>
        <ecNumber evidence="6">1.1.5.3</ecNumber>
    </recommendedName>
</protein>
<sequence length="554" mass="62359">MTEANTSATTYDVAIIGGGINGVGIAQDLALRGLSVLLVEKDDFASHTTGASTKLIHGGLRYLEYMEFSLVRESLRERETLLRNAPHLVQPLRMDIPVYKSSKRSFPVVEAGMILYDMLSYDKSLPRHHFVYGAEKLKRRLPSLKHEGLKALTAYYDCQALLPERLCLEVALSAAEAGARLLNGHALIACRLREGLLNELTVLNRATGGKERYRVRLVVNAAGIFVDKVLGLVGDDFPRKMGGTKGSHLLLPRFEGGPESALYIEAIQDGRPFFIIPWYNFYLVGTTDIFYDGDLDEVSASEAEVDYLLYELNHWLKRGGFTREEVIYSYSGIRPLPYEPGKKASRVTRRHIIFDHARHGGPDNLISIIGGKLTSYRSLAEECGDLVCDKLNHRASCGTERLPLPGAAGVKDFRAYRESRSVLLAERYGVELPVARALLDIYGARAEKVLILTRERPEWKERLNAQPLTIKAQVAFAVKREFARDITDVLWRRLGMGRDECLGLRALEQTAEIMSELLGWPAETKEKHIQLYRRYIQNHFKPRRRDACRAKGEG</sequence>
<accession>A0A7V5RPM0</accession>
<dbReference type="PROSITE" id="PS00977">
    <property type="entry name" value="FAD_G3PDH_1"/>
    <property type="match status" value="1"/>
</dbReference>
<comment type="cofactor">
    <cofactor evidence="1 6">
        <name>FAD</name>
        <dbReference type="ChEBI" id="CHEBI:57692"/>
    </cofactor>
</comment>
<dbReference type="InterPro" id="IPR000447">
    <property type="entry name" value="G3P_DH_FAD-dep"/>
</dbReference>
<reference evidence="9" key="1">
    <citation type="journal article" date="2020" name="mSystems">
        <title>Genome- and Community-Level Interaction Insights into Carbon Utilization and Element Cycling Functions of Hydrothermarchaeota in Hydrothermal Sediment.</title>
        <authorList>
            <person name="Zhou Z."/>
            <person name="Liu Y."/>
            <person name="Xu W."/>
            <person name="Pan J."/>
            <person name="Luo Z.H."/>
            <person name="Li M."/>
        </authorList>
    </citation>
    <scope>NUCLEOTIDE SEQUENCE [LARGE SCALE GENOMIC DNA]</scope>
    <source>
        <strain evidence="9">HyVt-460</strain>
    </source>
</reference>
<evidence type="ECO:0000256" key="5">
    <source>
        <dbReference type="ARBA" id="ARBA00023002"/>
    </source>
</evidence>
<evidence type="ECO:0000259" key="7">
    <source>
        <dbReference type="Pfam" id="PF01266"/>
    </source>
</evidence>
<dbReference type="EMBL" id="DRLI01000185">
    <property type="protein sequence ID" value="HHM02326.1"/>
    <property type="molecule type" value="Genomic_DNA"/>
</dbReference>
<keyword evidence="3 6" id="KW-0285">Flavoprotein</keyword>
<dbReference type="PANTHER" id="PTHR11985">
    <property type="entry name" value="GLYCEROL-3-PHOSPHATE DEHYDROGENASE"/>
    <property type="match status" value="1"/>
</dbReference>
<name>A0A7V5RPM0_CALAY</name>
<comment type="caution">
    <text evidence="9">The sequence shown here is derived from an EMBL/GenBank/DDBJ whole genome shotgun (WGS) entry which is preliminary data.</text>
</comment>
<dbReference type="Gene3D" id="1.10.8.870">
    <property type="entry name" value="Alpha-glycerophosphate oxidase, cap domain"/>
    <property type="match status" value="1"/>
</dbReference>
<dbReference type="NCBIfam" id="NF008899">
    <property type="entry name" value="PRK12266.1"/>
    <property type="match status" value="1"/>
</dbReference>
<dbReference type="Gene3D" id="3.50.50.60">
    <property type="entry name" value="FAD/NAD(P)-binding domain"/>
    <property type="match status" value="1"/>
</dbReference>
<evidence type="ECO:0000256" key="6">
    <source>
        <dbReference type="RuleBase" id="RU361217"/>
    </source>
</evidence>